<proteinExistence type="inferred from homology"/>
<evidence type="ECO:0000256" key="3">
    <source>
        <dbReference type="ARBA" id="ARBA00022525"/>
    </source>
</evidence>
<name>A0AAF3EB99_9BILA</name>
<dbReference type="WBParaSite" id="MBELARI_LOCUS11214">
    <property type="protein sequence ID" value="MBELARI_LOCUS11214"/>
    <property type="gene ID" value="MBELARI_LOCUS11214"/>
</dbReference>
<dbReference type="GO" id="GO:0005576">
    <property type="term" value="C:extracellular region"/>
    <property type="evidence" value="ECO:0007669"/>
    <property type="project" value="UniProtKB-SubCell"/>
</dbReference>
<comment type="similarity">
    <text evidence="2">Belongs to the nematode transthyretin-like family.</text>
</comment>
<dbReference type="PANTHER" id="PTHR21700">
    <property type="entry name" value="TRANSTHYRETIN-LIKE FAMILY PROTEIN-RELATED"/>
    <property type="match status" value="1"/>
</dbReference>
<dbReference type="Pfam" id="PF01060">
    <property type="entry name" value="TTR-52"/>
    <property type="match status" value="1"/>
</dbReference>
<organism evidence="5 6">
    <name type="scientific">Mesorhabditis belari</name>
    <dbReference type="NCBI Taxonomy" id="2138241"/>
    <lineage>
        <taxon>Eukaryota</taxon>
        <taxon>Metazoa</taxon>
        <taxon>Ecdysozoa</taxon>
        <taxon>Nematoda</taxon>
        <taxon>Chromadorea</taxon>
        <taxon>Rhabditida</taxon>
        <taxon>Rhabditina</taxon>
        <taxon>Rhabditomorpha</taxon>
        <taxon>Rhabditoidea</taxon>
        <taxon>Rhabditidae</taxon>
        <taxon>Mesorhabditinae</taxon>
        <taxon>Mesorhabditis</taxon>
    </lineage>
</organism>
<evidence type="ECO:0000256" key="1">
    <source>
        <dbReference type="ARBA" id="ARBA00004613"/>
    </source>
</evidence>
<dbReference type="AlphaFoldDB" id="A0AAF3EB99"/>
<evidence type="ECO:0000256" key="4">
    <source>
        <dbReference type="ARBA" id="ARBA00022729"/>
    </source>
</evidence>
<dbReference type="GO" id="GO:0009986">
    <property type="term" value="C:cell surface"/>
    <property type="evidence" value="ECO:0007669"/>
    <property type="project" value="InterPro"/>
</dbReference>
<dbReference type="PANTHER" id="PTHR21700:SF24">
    <property type="entry name" value="TRANSTHYRETIN-LIKE FAMILY PROTEIN"/>
    <property type="match status" value="1"/>
</dbReference>
<evidence type="ECO:0000313" key="6">
    <source>
        <dbReference type="WBParaSite" id="MBELARI_LOCUS11214"/>
    </source>
</evidence>
<dbReference type="Gene3D" id="2.60.40.3330">
    <property type="match status" value="1"/>
</dbReference>
<evidence type="ECO:0000313" key="5">
    <source>
        <dbReference type="Proteomes" id="UP000887575"/>
    </source>
</evidence>
<sequence>MTSSLLCDGCSGLVKDLFMWKDVDGTAKTVALRGYLRCRQQPYTEGKLKLYDHDTYSMDEKMSETVYPDKDGHFYIKGTGYEERLNPRLYIYHNCGSLSKWCYYKTYFAIPQSRLVHGEFVTTYFI</sequence>
<dbReference type="Proteomes" id="UP000887575">
    <property type="component" value="Unassembled WGS sequence"/>
</dbReference>
<keyword evidence="4" id="KW-0732">Signal</keyword>
<evidence type="ECO:0000256" key="2">
    <source>
        <dbReference type="ARBA" id="ARBA00010112"/>
    </source>
</evidence>
<keyword evidence="3" id="KW-0964">Secreted</keyword>
<protein>
    <submittedName>
        <fullName evidence="6">Uncharacterized protein</fullName>
    </submittedName>
</protein>
<reference evidence="6" key="1">
    <citation type="submission" date="2024-02" db="UniProtKB">
        <authorList>
            <consortium name="WormBaseParasite"/>
        </authorList>
    </citation>
    <scope>IDENTIFICATION</scope>
</reference>
<keyword evidence="5" id="KW-1185">Reference proteome</keyword>
<dbReference type="InterPro" id="IPR038479">
    <property type="entry name" value="Transthyretin-like_sf"/>
</dbReference>
<accession>A0AAF3EB99</accession>
<comment type="subcellular location">
    <subcellularLocation>
        <location evidence="1">Secreted</location>
    </subcellularLocation>
</comment>
<dbReference type="InterPro" id="IPR001534">
    <property type="entry name" value="Transthyretin-like"/>
</dbReference>